<dbReference type="Proteomes" id="UP000288623">
    <property type="component" value="Unassembled WGS sequence"/>
</dbReference>
<dbReference type="AlphaFoldDB" id="A0A433RPT0"/>
<keyword evidence="1" id="KW-1133">Transmembrane helix</keyword>
<comment type="caution">
    <text evidence="2">The sequence shown here is derived from an EMBL/GenBank/DDBJ whole genome shotgun (WGS) entry which is preliminary data.</text>
</comment>
<evidence type="ECO:0008006" key="4">
    <source>
        <dbReference type="Google" id="ProtNLM"/>
    </source>
</evidence>
<reference evidence="2 3" key="1">
    <citation type="submission" date="2014-11" db="EMBL/GenBank/DDBJ databases">
        <title>Genome sequence and analysis of novel Kurthia sp.</title>
        <authorList>
            <person name="Lawson J.N."/>
            <person name="Gonzalez J.E."/>
            <person name="Rinauldi L."/>
            <person name="Xuan Z."/>
            <person name="Firman A."/>
            <person name="Shaddox L."/>
            <person name="Trudeau A."/>
            <person name="Shah S."/>
            <person name="Reiman D."/>
        </authorList>
    </citation>
    <scope>NUCLEOTIDE SEQUENCE [LARGE SCALE GENOMIC DNA]</scope>
    <source>
        <strain evidence="2 3">3B1D</strain>
    </source>
</reference>
<accession>A0A433RPT0</accession>
<feature type="transmembrane region" description="Helical" evidence="1">
    <location>
        <begin position="51"/>
        <end position="74"/>
    </location>
</feature>
<dbReference type="RefSeq" id="WP_233600622.1">
    <property type="nucleotide sequence ID" value="NZ_JTFC01000042.1"/>
</dbReference>
<protein>
    <recommendedName>
        <fullName evidence="4">MFS transporter</fullName>
    </recommendedName>
</protein>
<evidence type="ECO:0000313" key="3">
    <source>
        <dbReference type="Proteomes" id="UP000288623"/>
    </source>
</evidence>
<feature type="transmembrane region" description="Helical" evidence="1">
    <location>
        <begin position="12"/>
        <end position="31"/>
    </location>
</feature>
<keyword evidence="1" id="KW-0472">Membrane</keyword>
<dbReference type="EMBL" id="JTFC01000042">
    <property type="protein sequence ID" value="RUS52385.1"/>
    <property type="molecule type" value="Genomic_DNA"/>
</dbReference>
<evidence type="ECO:0000313" key="2">
    <source>
        <dbReference type="EMBL" id="RUS52385.1"/>
    </source>
</evidence>
<evidence type="ECO:0000256" key="1">
    <source>
        <dbReference type="SAM" id="Phobius"/>
    </source>
</evidence>
<organism evidence="2 3">
    <name type="scientific">Candidatus Kurthia intestinigallinarum</name>
    <dbReference type="NCBI Taxonomy" id="1562256"/>
    <lineage>
        <taxon>Bacteria</taxon>
        <taxon>Bacillati</taxon>
        <taxon>Bacillota</taxon>
        <taxon>Bacilli</taxon>
        <taxon>Bacillales</taxon>
        <taxon>Caryophanaceae</taxon>
        <taxon>Kurthia</taxon>
    </lineage>
</organism>
<gene>
    <name evidence="2" type="ORF">QI30_16565</name>
</gene>
<proteinExistence type="predicted"/>
<keyword evidence="3" id="KW-1185">Reference proteome</keyword>
<sequence length="76" mass="8993">MQQTIEKITTTKTMWHILPYILLLYIISYLDRVNLGFAALEMNYKEKLSNYMNHLMALQLVTRLSFVQVVVAMLRI</sequence>
<keyword evidence="1" id="KW-0812">Transmembrane</keyword>
<name>A0A433RPT0_9BACL</name>